<accession>M5DST2</accession>
<dbReference type="SUPFAM" id="SSF52540">
    <property type="entry name" value="P-loop containing nucleoside triphosphate hydrolases"/>
    <property type="match status" value="1"/>
</dbReference>
<dbReference type="eggNOG" id="COG0457">
    <property type="taxonomic scope" value="Bacteria"/>
</dbReference>
<name>M5DST2_9GAMM</name>
<evidence type="ECO:0000313" key="1">
    <source>
        <dbReference type="EMBL" id="CCU72971.1"/>
    </source>
</evidence>
<dbReference type="EMBL" id="HF680312">
    <property type="protein sequence ID" value="CCU72971.1"/>
    <property type="molecule type" value="Genomic_DNA"/>
</dbReference>
<reference evidence="1 2" key="1">
    <citation type="journal article" date="2013" name="Genome Announc.">
        <title>Genome Sequence of Thalassolituus oleivorans MIL-1 (DSM 14913T).</title>
        <authorList>
            <person name="Golyshin P.N."/>
            <person name="Werner J."/>
            <person name="Chernikova T.N."/>
            <person name="Tran H."/>
            <person name="Ferrer M."/>
            <person name="Yakimov M.M."/>
            <person name="Teeling H."/>
            <person name="Golyshina O.V."/>
        </authorList>
    </citation>
    <scope>NUCLEOTIDE SEQUENCE [LARGE SCALE GENOMIC DNA]</scope>
    <source>
        <strain evidence="1 2">MIL-1</strain>
    </source>
</reference>
<dbReference type="KEGG" id="tol:TOL_2572"/>
<dbReference type="Pfam" id="PF10364">
    <property type="entry name" value="NKWYS"/>
    <property type="match status" value="1"/>
</dbReference>
<dbReference type="InterPro" id="IPR027417">
    <property type="entry name" value="P-loop_NTPase"/>
</dbReference>
<evidence type="ECO:0008006" key="3">
    <source>
        <dbReference type="Google" id="ProtNLM"/>
    </source>
</evidence>
<keyword evidence="2" id="KW-1185">Reference proteome</keyword>
<dbReference type="AlphaFoldDB" id="M5DST2"/>
<proteinExistence type="predicted"/>
<dbReference type="Proteomes" id="UP000011866">
    <property type="component" value="Chromosome"/>
</dbReference>
<dbReference type="HOGENOM" id="CLU_080931_0_0_6"/>
<sequence>MNDLVVSYQMGKVGSSSIVASIPGCKQFHSWSSEEPIMFFSSRNTGSGLGRFKQYFKWKLAYRNLSKLVGRAKENNGRIKLIIGVREPVSRNISGYFQSLMSREEGVDLSLLMDMFYAYCPHLCSVKWFDVELRQRLGIDVYSYPFDVGNGWTSFSDGIYDVFLYRQENLRGLSKELGDFLNIPDFKLVAVNEGGEKWSGDLYSDFLKSFTPSEEYLDLLYNTEYFRHFYGDAYKEEMERKWLIR</sequence>
<dbReference type="RefSeq" id="WP_015487687.1">
    <property type="nucleotide sequence ID" value="NC_020888.1"/>
</dbReference>
<dbReference type="InterPro" id="IPR018831">
    <property type="entry name" value="Uncharacterised_NKWYS"/>
</dbReference>
<protein>
    <recommendedName>
        <fullName evidence="3">Sulfotransferase family protein</fullName>
    </recommendedName>
</protein>
<dbReference type="GeneID" id="79177347"/>
<organism evidence="1 2">
    <name type="scientific">Thalassolituus oleivorans MIL-1</name>
    <dbReference type="NCBI Taxonomy" id="1298593"/>
    <lineage>
        <taxon>Bacteria</taxon>
        <taxon>Pseudomonadati</taxon>
        <taxon>Pseudomonadota</taxon>
        <taxon>Gammaproteobacteria</taxon>
        <taxon>Oceanospirillales</taxon>
        <taxon>Oceanospirillaceae</taxon>
        <taxon>Thalassolituus</taxon>
    </lineage>
</organism>
<evidence type="ECO:0000313" key="2">
    <source>
        <dbReference type="Proteomes" id="UP000011866"/>
    </source>
</evidence>
<gene>
    <name evidence="1" type="ORF">TOL_2572</name>
</gene>